<dbReference type="PANTHER" id="PTHR21411">
    <property type="entry name" value="APONTIC"/>
    <property type="match status" value="1"/>
</dbReference>
<comment type="caution">
    <text evidence="2">The sequence shown here is derived from an EMBL/GenBank/DDBJ whole genome shotgun (WGS) entry which is preliminary data.</text>
</comment>
<feature type="compositionally biased region" description="Basic and acidic residues" evidence="1">
    <location>
        <begin position="91"/>
        <end position="100"/>
    </location>
</feature>
<proteinExistence type="predicted"/>
<evidence type="ECO:0008006" key="4">
    <source>
        <dbReference type="Google" id="ProtNLM"/>
    </source>
</evidence>
<sequence>MRLPPLSILQVPYAHEVFKVPYVILADKAFALNEYTMKPFPGDLERDFEERILNYRLSRARTFNLANFRTRSKKQLMNQWKCIKLNTKKELSSRSNRFETSKTGGGQKPPAPSPDTMDVAEMIPQEFEDDFNEFDCDGVEDITNIIILGANDIPKENKANNDKDYMTKAKENHVKPNNKNPLKTPKTPMRTTPLHAERIATDKVRHKNNILSNTNKQNRNRCDTGRRMRMIE</sequence>
<organism evidence="2 3">
    <name type="scientific">Pieris brassicae</name>
    <name type="common">White butterfly</name>
    <name type="synonym">Large white butterfly</name>
    <dbReference type="NCBI Taxonomy" id="7116"/>
    <lineage>
        <taxon>Eukaryota</taxon>
        <taxon>Metazoa</taxon>
        <taxon>Ecdysozoa</taxon>
        <taxon>Arthropoda</taxon>
        <taxon>Hexapoda</taxon>
        <taxon>Insecta</taxon>
        <taxon>Pterygota</taxon>
        <taxon>Neoptera</taxon>
        <taxon>Endopterygota</taxon>
        <taxon>Lepidoptera</taxon>
        <taxon>Glossata</taxon>
        <taxon>Ditrysia</taxon>
        <taxon>Papilionoidea</taxon>
        <taxon>Pieridae</taxon>
        <taxon>Pierinae</taxon>
        <taxon>Pieris</taxon>
    </lineage>
</organism>
<evidence type="ECO:0000313" key="2">
    <source>
        <dbReference type="EMBL" id="CAH4034217.1"/>
    </source>
</evidence>
<evidence type="ECO:0000313" key="3">
    <source>
        <dbReference type="Proteomes" id="UP001152562"/>
    </source>
</evidence>
<keyword evidence="3" id="KW-1185">Reference proteome</keyword>
<feature type="region of interest" description="Disordered" evidence="1">
    <location>
        <begin position="91"/>
        <end position="116"/>
    </location>
</feature>
<gene>
    <name evidence="2" type="ORF">PIBRA_LOCUS10421</name>
</gene>
<dbReference type="PANTHER" id="PTHR21411:SF0">
    <property type="entry name" value="REGULATORY PROTEIN ZESTE"/>
    <property type="match status" value="1"/>
</dbReference>
<accession>A0A9P0TL29</accession>
<name>A0A9P0TL29_PIEBR</name>
<protein>
    <recommendedName>
        <fullName evidence="4">DDE Tnp4 domain-containing protein</fullName>
    </recommendedName>
</protein>
<dbReference type="AlphaFoldDB" id="A0A9P0TL29"/>
<evidence type="ECO:0000256" key="1">
    <source>
        <dbReference type="SAM" id="MobiDB-lite"/>
    </source>
</evidence>
<dbReference type="Proteomes" id="UP001152562">
    <property type="component" value="Unassembled WGS sequence"/>
</dbReference>
<reference evidence="2" key="1">
    <citation type="submission" date="2022-05" db="EMBL/GenBank/DDBJ databases">
        <authorList>
            <person name="Okamura Y."/>
        </authorList>
    </citation>
    <scope>NUCLEOTIDE SEQUENCE</scope>
</reference>
<dbReference type="EMBL" id="CALOZG010000040">
    <property type="protein sequence ID" value="CAH4034217.1"/>
    <property type="molecule type" value="Genomic_DNA"/>
</dbReference>